<evidence type="ECO:0000313" key="1">
    <source>
        <dbReference type="EMBL" id="AGA78535.1"/>
    </source>
</evidence>
<dbReference type="RefSeq" id="WP_015266093.1">
    <property type="nucleotide sequence ID" value="NC_019904.1"/>
</dbReference>
<protein>
    <submittedName>
        <fullName evidence="1">Uncharacterized protein</fullName>
    </submittedName>
</protein>
<dbReference type="InterPro" id="IPR046037">
    <property type="entry name" value="DUF5995"/>
</dbReference>
<dbReference type="AlphaFoldDB" id="L0G136"/>
<accession>L0G136</accession>
<dbReference type="OrthoDB" id="583431at2"/>
<dbReference type="KEGG" id="evi:Echvi_2287"/>
<dbReference type="STRING" id="926556.Echvi_2287"/>
<gene>
    <name evidence="1" type="ordered locus">Echvi_2287</name>
</gene>
<dbReference type="PATRIC" id="fig|926556.3.peg.2410"/>
<evidence type="ECO:0000313" key="2">
    <source>
        <dbReference type="Proteomes" id="UP000010796"/>
    </source>
</evidence>
<organism evidence="1 2">
    <name type="scientific">Echinicola vietnamensis (strain DSM 17526 / LMG 23754 / KMM 6221)</name>
    <dbReference type="NCBI Taxonomy" id="926556"/>
    <lineage>
        <taxon>Bacteria</taxon>
        <taxon>Pseudomonadati</taxon>
        <taxon>Bacteroidota</taxon>
        <taxon>Cytophagia</taxon>
        <taxon>Cytophagales</taxon>
        <taxon>Cyclobacteriaceae</taxon>
        <taxon>Echinicola</taxon>
    </lineage>
</organism>
<dbReference type="Pfam" id="PF19458">
    <property type="entry name" value="DUF5995"/>
    <property type="match status" value="1"/>
</dbReference>
<proteinExistence type="predicted"/>
<reference evidence="2" key="1">
    <citation type="submission" date="2012-02" db="EMBL/GenBank/DDBJ databases">
        <title>The complete genome of Echinicola vietnamensis DSM 17526.</title>
        <authorList>
            <person name="Lucas S."/>
            <person name="Copeland A."/>
            <person name="Lapidus A."/>
            <person name="Glavina del Rio T."/>
            <person name="Dalin E."/>
            <person name="Tice H."/>
            <person name="Bruce D."/>
            <person name="Goodwin L."/>
            <person name="Pitluck S."/>
            <person name="Peters L."/>
            <person name="Ovchinnikova G."/>
            <person name="Teshima H."/>
            <person name="Kyrpides N."/>
            <person name="Mavromatis K."/>
            <person name="Ivanova N."/>
            <person name="Brettin T."/>
            <person name="Detter J.C."/>
            <person name="Han C."/>
            <person name="Larimer F."/>
            <person name="Land M."/>
            <person name="Hauser L."/>
            <person name="Markowitz V."/>
            <person name="Cheng J.-F."/>
            <person name="Hugenholtz P."/>
            <person name="Woyke T."/>
            <person name="Wu D."/>
            <person name="Brambilla E."/>
            <person name="Klenk H.-P."/>
            <person name="Eisen J.A."/>
        </authorList>
    </citation>
    <scope>NUCLEOTIDE SEQUENCE [LARGE SCALE GENOMIC DNA]</scope>
    <source>
        <strain evidence="2">DSM 17526 / LMG 23754 / KMM 6221</strain>
    </source>
</reference>
<sequence length="260" mass="29368">MSSLEEVIARMDLIVADCSSKKSRIGYFAILYRQVTKRIKEGIDRGEFEDNARMERLDINFAQRFFDAYDHYLSNDPTSKSWLCAFETSEKTGKVILQHLLLGINAHINLDLGIATVVTMGGGQLEDIKEDFDKINIILASMVDGVKTNLSIISPLFGFLIQLADGKDELLLNFSIQIARDGAWEFAQEYRIAPDTNQCLSVRDQAIYRIGDKIANPGKLFGWVVFIINLTEWKSIPQVMDRLEGIARKSTPNNLRTANL</sequence>
<keyword evidence="2" id="KW-1185">Reference proteome</keyword>
<dbReference type="eggNOG" id="ENOG502Z9YG">
    <property type="taxonomic scope" value="Bacteria"/>
</dbReference>
<name>L0G136_ECHVK</name>
<dbReference type="EMBL" id="CP003346">
    <property type="protein sequence ID" value="AGA78535.1"/>
    <property type="molecule type" value="Genomic_DNA"/>
</dbReference>
<dbReference type="HOGENOM" id="CLU_080120_0_0_10"/>
<dbReference type="Proteomes" id="UP000010796">
    <property type="component" value="Chromosome"/>
</dbReference>